<dbReference type="InterPro" id="IPR002197">
    <property type="entry name" value="HTH_Fis"/>
</dbReference>
<keyword evidence="3" id="KW-0805">Transcription regulation</keyword>
<protein>
    <submittedName>
        <fullName evidence="8">Sigma-54 dependent transcriptional regulator</fullName>
    </submittedName>
</protein>
<dbReference type="PROSITE" id="PS00688">
    <property type="entry name" value="SIGMA54_INTERACT_3"/>
    <property type="match status" value="1"/>
</dbReference>
<keyword evidence="4" id="KW-0804">Transcription</keyword>
<evidence type="ECO:0000256" key="2">
    <source>
        <dbReference type="ARBA" id="ARBA00022840"/>
    </source>
</evidence>
<evidence type="ECO:0000259" key="6">
    <source>
        <dbReference type="PROSITE" id="PS50045"/>
    </source>
</evidence>
<dbReference type="PRINTS" id="PR01590">
    <property type="entry name" value="HTHFIS"/>
</dbReference>
<dbReference type="InterPro" id="IPR002078">
    <property type="entry name" value="Sigma_54_int"/>
</dbReference>
<proteinExistence type="predicted"/>
<dbReference type="PROSITE" id="PS50110">
    <property type="entry name" value="RESPONSE_REGULATORY"/>
    <property type="match status" value="1"/>
</dbReference>
<feature type="domain" description="Sigma-54 factor interaction" evidence="6">
    <location>
        <begin position="154"/>
        <end position="383"/>
    </location>
</feature>
<keyword evidence="5" id="KW-0597">Phosphoprotein</keyword>
<evidence type="ECO:0000313" key="9">
    <source>
        <dbReference type="Proteomes" id="UP001499988"/>
    </source>
</evidence>
<dbReference type="Gene3D" id="3.40.50.300">
    <property type="entry name" value="P-loop containing nucleotide triphosphate hydrolases"/>
    <property type="match status" value="1"/>
</dbReference>
<dbReference type="SUPFAM" id="SSF46689">
    <property type="entry name" value="Homeodomain-like"/>
    <property type="match status" value="1"/>
</dbReference>
<dbReference type="Pfam" id="PF02954">
    <property type="entry name" value="HTH_8"/>
    <property type="match status" value="1"/>
</dbReference>
<dbReference type="CDD" id="cd00156">
    <property type="entry name" value="REC"/>
    <property type="match status" value="1"/>
</dbReference>
<dbReference type="Proteomes" id="UP001499988">
    <property type="component" value="Unassembled WGS sequence"/>
</dbReference>
<dbReference type="InterPro" id="IPR009057">
    <property type="entry name" value="Homeodomain-like_sf"/>
</dbReference>
<dbReference type="RefSeq" id="WP_345336546.1">
    <property type="nucleotide sequence ID" value="NZ_BAABJZ010000098.1"/>
</dbReference>
<dbReference type="Pfam" id="PF00158">
    <property type="entry name" value="Sigma54_activat"/>
    <property type="match status" value="1"/>
</dbReference>
<evidence type="ECO:0000256" key="4">
    <source>
        <dbReference type="ARBA" id="ARBA00023163"/>
    </source>
</evidence>
<dbReference type="SMART" id="SM00382">
    <property type="entry name" value="AAA"/>
    <property type="match status" value="1"/>
</dbReference>
<evidence type="ECO:0000256" key="3">
    <source>
        <dbReference type="ARBA" id="ARBA00023015"/>
    </source>
</evidence>
<dbReference type="EMBL" id="BAABJZ010000098">
    <property type="protein sequence ID" value="GAA4896995.1"/>
    <property type="molecule type" value="Genomic_DNA"/>
</dbReference>
<dbReference type="Pfam" id="PF00072">
    <property type="entry name" value="Response_reg"/>
    <property type="match status" value="1"/>
</dbReference>
<evidence type="ECO:0000256" key="5">
    <source>
        <dbReference type="PROSITE-ProRule" id="PRU00169"/>
    </source>
</evidence>
<dbReference type="InterPro" id="IPR001789">
    <property type="entry name" value="Sig_transdc_resp-reg_receiver"/>
</dbReference>
<dbReference type="Gene3D" id="1.10.8.60">
    <property type="match status" value="1"/>
</dbReference>
<accession>A0ABP9FAJ5</accession>
<dbReference type="InterPro" id="IPR025944">
    <property type="entry name" value="Sigma_54_int_dom_CS"/>
</dbReference>
<dbReference type="CDD" id="cd00009">
    <property type="entry name" value="AAA"/>
    <property type="match status" value="1"/>
</dbReference>
<dbReference type="InterPro" id="IPR011006">
    <property type="entry name" value="CheY-like_superfamily"/>
</dbReference>
<dbReference type="SUPFAM" id="SSF52540">
    <property type="entry name" value="P-loop containing nucleoside triphosphate hydrolases"/>
    <property type="match status" value="1"/>
</dbReference>
<keyword evidence="2" id="KW-0067">ATP-binding</keyword>
<dbReference type="Pfam" id="PF25601">
    <property type="entry name" value="AAA_lid_14"/>
    <property type="match status" value="1"/>
</dbReference>
<keyword evidence="9" id="KW-1185">Reference proteome</keyword>
<evidence type="ECO:0000259" key="7">
    <source>
        <dbReference type="PROSITE" id="PS50110"/>
    </source>
</evidence>
<dbReference type="PROSITE" id="PS00675">
    <property type="entry name" value="SIGMA54_INTERACT_1"/>
    <property type="match status" value="1"/>
</dbReference>
<gene>
    <name evidence="8" type="ORF">GCM10023333_32840</name>
</gene>
<dbReference type="PROSITE" id="PS50045">
    <property type="entry name" value="SIGMA54_INTERACT_4"/>
    <property type="match status" value="1"/>
</dbReference>
<comment type="caution">
    <text evidence="8">The sequence shown here is derived from an EMBL/GenBank/DDBJ whole genome shotgun (WGS) entry which is preliminary data.</text>
</comment>
<dbReference type="InterPro" id="IPR025662">
    <property type="entry name" value="Sigma_54_int_dom_ATP-bd_1"/>
</dbReference>
<dbReference type="PANTHER" id="PTHR32071">
    <property type="entry name" value="TRANSCRIPTIONAL REGULATORY PROTEIN"/>
    <property type="match status" value="1"/>
</dbReference>
<keyword evidence="1" id="KW-0547">Nucleotide-binding</keyword>
<organism evidence="8 9">
    <name type="scientific">Ferrimonas pelagia</name>
    <dbReference type="NCBI Taxonomy" id="1177826"/>
    <lineage>
        <taxon>Bacteria</taxon>
        <taxon>Pseudomonadati</taxon>
        <taxon>Pseudomonadota</taxon>
        <taxon>Gammaproteobacteria</taxon>
        <taxon>Alteromonadales</taxon>
        <taxon>Ferrimonadaceae</taxon>
        <taxon>Ferrimonas</taxon>
    </lineage>
</organism>
<evidence type="ECO:0000313" key="8">
    <source>
        <dbReference type="EMBL" id="GAA4896995.1"/>
    </source>
</evidence>
<dbReference type="SUPFAM" id="SSF52172">
    <property type="entry name" value="CheY-like"/>
    <property type="match status" value="1"/>
</dbReference>
<dbReference type="InterPro" id="IPR058031">
    <property type="entry name" value="AAA_lid_NorR"/>
</dbReference>
<dbReference type="PANTHER" id="PTHR32071:SF113">
    <property type="entry name" value="ALGINATE BIOSYNTHESIS TRANSCRIPTIONAL REGULATORY PROTEIN ALGB"/>
    <property type="match status" value="1"/>
</dbReference>
<dbReference type="InterPro" id="IPR027417">
    <property type="entry name" value="P-loop_NTPase"/>
</dbReference>
<dbReference type="Gene3D" id="3.40.50.2300">
    <property type="match status" value="1"/>
</dbReference>
<evidence type="ECO:0000256" key="1">
    <source>
        <dbReference type="ARBA" id="ARBA00022741"/>
    </source>
</evidence>
<sequence length="461" mass="49736">MSRRLSPSPSKVLVVDDNPDILIAARMVLKRHFSQVKTTDDPARLGPLMAEQGFDLVLLDMNFRRDQASGEEGMALLAQLRRDHPATAVVMMTAYGELELAVRAMKAGAADFVTKPWDNDRLLATLQSADPASGVSETHAVTPARPTAPMQSRLLGHSPAMQRVMETIEMVAPTEANVLILGESGTGKAVVADAIHAQSARAGGPMVNVDMGTLSDSLMGSELFGHVKGAFTDAKSDRTGRFEAARGGTLFLDELGNLPLAQQSQLLTAIQNRQIQPVGANRVIDTDIRLVCATNDDLNARVAAGSFRQDLLYRINTVVIALPPLRQRQEDIPLLAEHFLRLYQQQYGRPERALTAADIDQLRTYPWPGNVRELAHAMERLVILSGTGALNLALLELSAVAGAASAQANAGVDLDSLDLAALEQLAIEKALHGHQGNISRAAKALGLTRAALYRRMEKYGL</sequence>
<name>A0ABP9FAJ5_9GAMM</name>
<reference evidence="9" key="1">
    <citation type="journal article" date="2019" name="Int. J. Syst. Evol. Microbiol.">
        <title>The Global Catalogue of Microorganisms (GCM) 10K type strain sequencing project: providing services to taxonomists for standard genome sequencing and annotation.</title>
        <authorList>
            <consortium name="The Broad Institute Genomics Platform"/>
            <consortium name="The Broad Institute Genome Sequencing Center for Infectious Disease"/>
            <person name="Wu L."/>
            <person name="Ma J."/>
        </authorList>
    </citation>
    <scope>NUCLEOTIDE SEQUENCE [LARGE SCALE GENOMIC DNA]</scope>
    <source>
        <strain evidence="9">JCM 18401</strain>
    </source>
</reference>
<dbReference type="SMART" id="SM00448">
    <property type="entry name" value="REC"/>
    <property type="match status" value="1"/>
</dbReference>
<feature type="domain" description="Response regulatory" evidence="7">
    <location>
        <begin position="11"/>
        <end position="130"/>
    </location>
</feature>
<dbReference type="Gene3D" id="1.10.10.60">
    <property type="entry name" value="Homeodomain-like"/>
    <property type="match status" value="1"/>
</dbReference>
<dbReference type="InterPro" id="IPR003593">
    <property type="entry name" value="AAA+_ATPase"/>
</dbReference>
<feature type="modified residue" description="4-aspartylphosphate" evidence="5">
    <location>
        <position position="60"/>
    </location>
</feature>